<dbReference type="EMBL" id="JAUHGG010000003">
    <property type="protein sequence ID" value="MDS1821356.1"/>
    <property type="molecule type" value="Genomic_DNA"/>
</dbReference>
<evidence type="ECO:0000313" key="12">
    <source>
        <dbReference type="EMBL" id="MDS1821356.1"/>
    </source>
</evidence>
<feature type="domain" description="Peptidase S49" evidence="10">
    <location>
        <begin position="115"/>
        <end position="272"/>
    </location>
</feature>
<proteinExistence type="inferred from homology"/>
<dbReference type="InterPro" id="IPR029045">
    <property type="entry name" value="ClpP/crotonase-like_dom_sf"/>
</dbReference>
<keyword evidence="3" id="KW-1003">Cell membrane</keyword>
<dbReference type="Pfam" id="PF01343">
    <property type="entry name" value="Peptidase_S49"/>
    <property type="match status" value="1"/>
</dbReference>
<gene>
    <name evidence="12" type="primary">sohB</name>
    <name evidence="12" type="ORF">QX249_11860</name>
</gene>
<dbReference type="Proteomes" id="UP001253193">
    <property type="component" value="Unassembled WGS sequence"/>
</dbReference>
<evidence type="ECO:0000256" key="3">
    <source>
        <dbReference type="ARBA" id="ARBA00022475"/>
    </source>
</evidence>
<dbReference type="InterPro" id="IPR047272">
    <property type="entry name" value="S49_SppA_C"/>
</dbReference>
<evidence type="ECO:0000259" key="11">
    <source>
        <dbReference type="Pfam" id="PF08496"/>
    </source>
</evidence>
<dbReference type="Pfam" id="PF08496">
    <property type="entry name" value="Peptidase_S49_N"/>
    <property type="match status" value="1"/>
</dbReference>
<dbReference type="GO" id="GO:0006508">
    <property type="term" value="P:proteolysis"/>
    <property type="evidence" value="ECO:0007669"/>
    <property type="project" value="UniProtKB-KW"/>
</dbReference>
<dbReference type="InterPro" id="IPR002142">
    <property type="entry name" value="Peptidase_S49"/>
</dbReference>
<dbReference type="AlphaFoldDB" id="A0AAW8PZA3"/>
<evidence type="ECO:0000313" key="13">
    <source>
        <dbReference type="Proteomes" id="UP001253193"/>
    </source>
</evidence>
<evidence type="ECO:0000256" key="9">
    <source>
        <dbReference type="ARBA" id="ARBA00023136"/>
    </source>
</evidence>
<keyword evidence="6 12" id="KW-0378">Hydrolase</keyword>
<keyword evidence="8" id="KW-1133">Transmembrane helix</keyword>
<sequence length="321" mass="35760">MKHVEPKKLVVTNLNEVRQKQIWAVLKESGQEDKVPSIIDRIKKFNKKEANNNNKYAYVLTFNGDMRATEAEDFSKAVTIILSSSEYCGEVFIKLTSGGGTVNGYGLLSSEIKRLRDARLKVTVLIDQVAASGGYLAACVADEVVAAPFSYIGSIGVVSSIPNINRLLKEKGVSVEEHTAGDKKRNITMMGETTDEDRNAHKKDLENIHAQFKSHVETYRKDISELSEEIKSEVFSGAYWTAQHTVDNNYGLVDRLSTSEEFLAEKMKALNVLEISFEKKKEKKGIFAKVFGSLVSGATDEILEKVESRLYQTFMNGKGLN</sequence>
<dbReference type="CDD" id="cd07023">
    <property type="entry name" value="S49_Sppa_N_C"/>
    <property type="match status" value="1"/>
</dbReference>
<evidence type="ECO:0000259" key="10">
    <source>
        <dbReference type="Pfam" id="PF01343"/>
    </source>
</evidence>
<evidence type="ECO:0000256" key="7">
    <source>
        <dbReference type="ARBA" id="ARBA00022825"/>
    </source>
</evidence>
<dbReference type="PANTHER" id="PTHR42987:SF4">
    <property type="entry name" value="PROTEASE SOHB-RELATED"/>
    <property type="match status" value="1"/>
</dbReference>
<dbReference type="Gene3D" id="3.90.226.10">
    <property type="entry name" value="2-enoyl-CoA Hydratase, Chain A, domain 1"/>
    <property type="match status" value="1"/>
</dbReference>
<reference evidence="12" key="1">
    <citation type="submission" date="2023-06" db="EMBL/GenBank/DDBJ databases">
        <title>Genomic Diversity of Vibrio spp. and Metagenomic Analysis of Pathogens in Florida Gulf Coastal Waters Following Hurricane Ian.</title>
        <authorList>
            <person name="Brumfield K.D."/>
        </authorList>
    </citation>
    <scope>NUCLEOTIDE SEQUENCE</scope>
    <source>
        <strain evidence="12">WBS2B-138</strain>
    </source>
</reference>
<keyword evidence="7" id="KW-0720">Serine protease</keyword>
<feature type="domain" description="Peptidase S49 N-terminal proteobacteria" evidence="11">
    <location>
        <begin position="6"/>
        <end position="111"/>
    </location>
</feature>
<comment type="similarity">
    <text evidence="2">Belongs to the peptidase S49 family.</text>
</comment>
<accession>A0AAW8PZA3</accession>
<protein>
    <submittedName>
        <fullName evidence="12">Protease SohB</fullName>
        <ecNumber evidence="12">3.4.21.-</ecNumber>
    </submittedName>
</protein>
<dbReference type="EC" id="3.4.21.-" evidence="12"/>
<dbReference type="PANTHER" id="PTHR42987">
    <property type="entry name" value="PEPTIDASE S49"/>
    <property type="match status" value="1"/>
</dbReference>
<organism evidence="12 13">
    <name type="scientific">Vibrio parahaemolyticus</name>
    <dbReference type="NCBI Taxonomy" id="670"/>
    <lineage>
        <taxon>Bacteria</taxon>
        <taxon>Pseudomonadati</taxon>
        <taxon>Pseudomonadota</taxon>
        <taxon>Gammaproteobacteria</taxon>
        <taxon>Vibrionales</taxon>
        <taxon>Vibrionaceae</taxon>
        <taxon>Vibrio</taxon>
    </lineage>
</organism>
<evidence type="ECO:0000256" key="4">
    <source>
        <dbReference type="ARBA" id="ARBA00022670"/>
    </source>
</evidence>
<keyword evidence="4 12" id="KW-0645">Protease</keyword>
<dbReference type="NCBIfam" id="NF008745">
    <property type="entry name" value="PRK11778.1"/>
    <property type="match status" value="1"/>
</dbReference>
<dbReference type="GO" id="GO:0004252">
    <property type="term" value="F:serine-type endopeptidase activity"/>
    <property type="evidence" value="ECO:0007669"/>
    <property type="project" value="InterPro"/>
</dbReference>
<comment type="caution">
    <text evidence="12">The sequence shown here is derived from an EMBL/GenBank/DDBJ whole genome shotgun (WGS) entry which is preliminary data.</text>
</comment>
<name>A0AAW8PZA3_VIBPH</name>
<dbReference type="InterPro" id="IPR013703">
    <property type="entry name" value="Peptidase_S49_N_proteobac"/>
</dbReference>
<evidence type="ECO:0000256" key="2">
    <source>
        <dbReference type="ARBA" id="ARBA00008683"/>
    </source>
</evidence>
<evidence type="ECO:0000256" key="6">
    <source>
        <dbReference type="ARBA" id="ARBA00022801"/>
    </source>
</evidence>
<comment type="subcellular location">
    <subcellularLocation>
        <location evidence="1">Cell membrane</location>
    </subcellularLocation>
</comment>
<dbReference type="GO" id="GO:0005886">
    <property type="term" value="C:plasma membrane"/>
    <property type="evidence" value="ECO:0007669"/>
    <property type="project" value="UniProtKB-SubCell"/>
</dbReference>
<keyword evidence="5" id="KW-0812">Transmembrane</keyword>
<dbReference type="RefSeq" id="WP_311020238.1">
    <property type="nucleotide sequence ID" value="NZ_JAUHGG010000003.1"/>
</dbReference>
<dbReference type="SUPFAM" id="SSF52096">
    <property type="entry name" value="ClpP/crotonase"/>
    <property type="match status" value="1"/>
</dbReference>
<evidence type="ECO:0000256" key="8">
    <source>
        <dbReference type="ARBA" id="ARBA00022989"/>
    </source>
</evidence>
<keyword evidence="9" id="KW-0472">Membrane</keyword>
<evidence type="ECO:0000256" key="5">
    <source>
        <dbReference type="ARBA" id="ARBA00022692"/>
    </source>
</evidence>
<dbReference type="Gene3D" id="6.20.330.10">
    <property type="match status" value="1"/>
</dbReference>
<evidence type="ECO:0000256" key="1">
    <source>
        <dbReference type="ARBA" id="ARBA00004236"/>
    </source>
</evidence>